<dbReference type="GO" id="GO:0003924">
    <property type="term" value="F:GTPase activity"/>
    <property type="evidence" value="ECO:0007669"/>
    <property type="project" value="InterPro"/>
</dbReference>
<dbReference type="PRINTS" id="PR00449">
    <property type="entry name" value="RASTRNSFRMNG"/>
</dbReference>
<evidence type="ECO:0000256" key="3">
    <source>
        <dbReference type="SAM" id="SignalP"/>
    </source>
</evidence>
<keyword evidence="3" id="KW-0732">Signal</keyword>
<dbReference type="SMART" id="SM00174">
    <property type="entry name" value="RHO"/>
    <property type="match status" value="1"/>
</dbReference>
<evidence type="ECO:0000313" key="4">
    <source>
        <dbReference type="Proteomes" id="UP000492821"/>
    </source>
</evidence>
<keyword evidence="4" id="KW-1185">Reference proteome</keyword>
<evidence type="ECO:0000256" key="2">
    <source>
        <dbReference type="ARBA" id="ARBA00022741"/>
    </source>
</evidence>
<evidence type="ECO:0000313" key="5">
    <source>
        <dbReference type="WBParaSite" id="Pan_g17098.t1"/>
    </source>
</evidence>
<dbReference type="Proteomes" id="UP000492821">
    <property type="component" value="Unassembled WGS sequence"/>
</dbReference>
<dbReference type="SMART" id="SM00175">
    <property type="entry name" value="RAB"/>
    <property type="match status" value="1"/>
</dbReference>
<name>A0A7E4V632_PANRE</name>
<dbReference type="Gene3D" id="3.40.50.300">
    <property type="entry name" value="P-loop containing nucleotide triphosphate hydrolases"/>
    <property type="match status" value="1"/>
</dbReference>
<dbReference type="InterPro" id="IPR005225">
    <property type="entry name" value="Small_GTP-bd"/>
</dbReference>
<organism evidence="4 5">
    <name type="scientific">Panagrellus redivivus</name>
    <name type="common">Microworm</name>
    <dbReference type="NCBI Taxonomy" id="6233"/>
    <lineage>
        <taxon>Eukaryota</taxon>
        <taxon>Metazoa</taxon>
        <taxon>Ecdysozoa</taxon>
        <taxon>Nematoda</taxon>
        <taxon>Chromadorea</taxon>
        <taxon>Rhabditida</taxon>
        <taxon>Tylenchina</taxon>
        <taxon>Panagrolaimomorpha</taxon>
        <taxon>Panagrolaimoidea</taxon>
        <taxon>Panagrolaimidae</taxon>
        <taxon>Panagrellus</taxon>
    </lineage>
</organism>
<dbReference type="PROSITE" id="PS51421">
    <property type="entry name" value="RAS"/>
    <property type="match status" value="1"/>
</dbReference>
<dbReference type="CDD" id="cd00154">
    <property type="entry name" value="Rab"/>
    <property type="match status" value="1"/>
</dbReference>
<proteinExistence type="inferred from homology"/>
<dbReference type="SUPFAM" id="SSF52540">
    <property type="entry name" value="P-loop containing nucleoside triphosphate hydrolases"/>
    <property type="match status" value="1"/>
</dbReference>
<dbReference type="FunFam" id="3.40.50.300:FF:000808">
    <property type="entry name" value="Small GTP-binding protein, putative"/>
    <property type="match status" value="1"/>
</dbReference>
<reference evidence="5" key="2">
    <citation type="submission" date="2020-10" db="UniProtKB">
        <authorList>
            <consortium name="WormBaseParasite"/>
        </authorList>
    </citation>
    <scope>IDENTIFICATION</scope>
</reference>
<keyword evidence="2" id="KW-0547">Nucleotide-binding</keyword>
<reference evidence="4" key="1">
    <citation type="journal article" date="2013" name="Genetics">
        <title>The draft genome and transcriptome of Panagrellus redivivus are shaped by the harsh demands of a free-living lifestyle.</title>
        <authorList>
            <person name="Srinivasan J."/>
            <person name="Dillman A.R."/>
            <person name="Macchietto M.G."/>
            <person name="Heikkinen L."/>
            <person name="Lakso M."/>
            <person name="Fracchia K.M."/>
            <person name="Antoshechkin I."/>
            <person name="Mortazavi A."/>
            <person name="Wong G."/>
            <person name="Sternberg P.W."/>
        </authorList>
    </citation>
    <scope>NUCLEOTIDE SEQUENCE [LARGE SCALE GENOMIC DNA]</scope>
    <source>
        <strain evidence="4">MT8872</strain>
    </source>
</reference>
<comment type="similarity">
    <text evidence="1">Belongs to the small GTPase superfamily. Rab family.</text>
</comment>
<protein>
    <submittedName>
        <fullName evidence="5">Small GTP-binding protein</fullName>
    </submittedName>
</protein>
<dbReference type="GO" id="GO:0005525">
    <property type="term" value="F:GTP binding"/>
    <property type="evidence" value="ECO:0007669"/>
    <property type="project" value="InterPro"/>
</dbReference>
<evidence type="ECO:0000256" key="1">
    <source>
        <dbReference type="ARBA" id="ARBA00006270"/>
    </source>
</evidence>
<feature type="chain" id="PRO_5028860777" evidence="3">
    <location>
        <begin position="22"/>
        <end position="201"/>
    </location>
</feature>
<dbReference type="AlphaFoldDB" id="A0A7E4V632"/>
<accession>A0A7E4V632</accession>
<dbReference type="NCBIfam" id="TIGR00231">
    <property type="entry name" value="small_GTP"/>
    <property type="match status" value="1"/>
</dbReference>
<dbReference type="Pfam" id="PF00071">
    <property type="entry name" value="Ras"/>
    <property type="match status" value="1"/>
</dbReference>
<dbReference type="SMART" id="SM00173">
    <property type="entry name" value="RAS"/>
    <property type="match status" value="1"/>
</dbReference>
<feature type="signal peptide" evidence="3">
    <location>
        <begin position="1"/>
        <end position="21"/>
    </location>
</feature>
<dbReference type="InterPro" id="IPR001806">
    <property type="entry name" value="Small_GTPase"/>
</dbReference>
<dbReference type="InterPro" id="IPR027417">
    <property type="entry name" value="P-loop_NTPase"/>
</dbReference>
<dbReference type="WBParaSite" id="Pan_g17098.t1">
    <property type="protein sequence ID" value="Pan_g17098.t1"/>
    <property type="gene ID" value="Pan_g17098"/>
</dbReference>
<sequence length="201" mass="22087">METCGFAFAFFVLCNVHVGVGKTSIVVRMNGEGFDKKVSASLGASYIVIKGKHRQYDVNLLVWDTAGQERFRSMVPLYARGARAAILVYDITNRRSFEELTDWWKEIMNASEYVVSAIVVANKTDMEAARKVTREEGERFAIELGAIYCETSAKDGVGIGQAMQNAMDTVGAAMVREKSGSLRSIIEFGSSKGAAVKKRCC</sequence>
<dbReference type="PROSITE" id="PS51419">
    <property type="entry name" value="RAB"/>
    <property type="match status" value="1"/>
</dbReference>
<dbReference type="PANTHER" id="PTHR47978">
    <property type="match status" value="1"/>
</dbReference>